<dbReference type="SUPFAM" id="SSF101116">
    <property type="entry name" value="Flagellar export chaperone FliS"/>
    <property type="match status" value="1"/>
</dbReference>
<dbReference type="Proteomes" id="UP000253740">
    <property type="component" value="Unassembled WGS sequence"/>
</dbReference>
<proteinExistence type="inferred from homology"/>
<evidence type="ECO:0000256" key="3">
    <source>
        <dbReference type="ARBA" id="ARBA00022490"/>
    </source>
</evidence>
<dbReference type="CDD" id="cd16098">
    <property type="entry name" value="FliS"/>
    <property type="match status" value="1"/>
</dbReference>
<evidence type="ECO:0000313" key="9">
    <source>
        <dbReference type="Proteomes" id="UP000253740"/>
    </source>
</evidence>
<dbReference type="PIRSF" id="PIRSF039090">
    <property type="entry name" value="Flis"/>
    <property type="match status" value="1"/>
</dbReference>
<organism evidence="8">
    <name type="scientific">Mizugakiibacter sediminis</name>
    <dbReference type="NCBI Taxonomy" id="1475481"/>
    <lineage>
        <taxon>Bacteria</taxon>
        <taxon>Pseudomonadati</taxon>
        <taxon>Pseudomonadota</taxon>
        <taxon>Gammaproteobacteria</taxon>
        <taxon>Lysobacterales</taxon>
        <taxon>Rhodanobacteraceae</taxon>
        <taxon>Mizugakiibacter</taxon>
    </lineage>
</organism>
<dbReference type="InterPro" id="IPR003713">
    <property type="entry name" value="FliS"/>
</dbReference>
<dbReference type="NCBIfam" id="TIGR00208">
    <property type="entry name" value="fliS"/>
    <property type="match status" value="1"/>
</dbReference>
<keyword evidence="9" id="KW-1185">Reference proteome</keyword>
<dbReference type="RefSeq" id="WP_062534858.1">
    <property type="nucleotide sequence ID" value="NZ_DF970155.1"/>
</dbReference>
<evidence type="ECO:0000256" key="5">
    <source>
        <dbReference type="ARBA" id="ARBA00023186"/>
    </source>
</evidence>
<keyword evidence="4 6" id="KW-1005">Bacterial flagellum biogenesis</keyword>
<dbReference type="InterPro" id="IPR036584">
    <property type="entry name" value="FliS_sf"/>
</dbReference>
<keyword evidence="7" id="KW-0969">Cilium</keyword>
<evidence type="ECO:0000313" key="7">
    <source>
        <dbReference type="EMBL" id="GAN45480.1"/>
    </source>
</evidence>
<dbReference type="OrthoDB" id="9792010at2"/>
<dbReference type="EMBL" id="DF952381">
    <property type="protein sequence ID" value="GAN45480.1"/>
    <property type="molecule type" value="Genomic_DNA"/>
</dbReference>
<dbReference type="Gene3D" id="1.20.120.340">
    <property type="entry name" value="Flagellar protein FliS"/>
    <property type="match status" value="1"/>
</dbReference>
<evidence type="ECO:0000256" key="6">
    <source>
        <dbReference type="PIRNR" id="PIRNR039090"/>
    </source>
</evidence>
<evidence type="ECO:0000313" key="8">
    <source>
        <dbReference type="EMBL" id="GAP65253.1"/>
    </source>
</evidence>
<keyword evidence="7" id="KW-0282">Flagellum</keyword>
<dbReference type="PANTHER" id="PTHR34773:SF1">
    <property type="entry name" value="FLAGELLAR SECRETION CHAPERONE FLIS"/>
    <property type="match status" value="1"/>
</dbReference>
<dbReference type="GO" id="GO:0005829">
    <property type="term" value="C:cytosol"/>
    <property type="evidence" value="ECO:0007669"/>
    <property type="project" value="UniProtKB-SubCell"/>
</dbReference>
<dbReference type="Pfam" id="PF02561">
    <property type="entry name" value="FliS"/>
    <property type="match status" value="1"/>
</dbReference>
<keyword evidence="7" id="KW-0966">Cell projection</keyword>
<dbReference type="PANTHER" id="PTHR34773">
    <property type="entry name" value="FLAGELLAR SECRETION CHAPERONE FLIS"/>
    <property type="match status" value="1"/>
</dbReference>
<name>A0A0K8QK82_9GAMM</name>
<dbReference type="AlphaFoldDB" id="A0A0K8QK82"/>
<protein>
    <recommendedName>
        <fullName evidence="6">Flagellar secretion chaperone FliS</fullName>
    </recommendedName>
</protein>
<accession>A0A0K8QK82</accession>
<dbReference type="STRING" id="1475481.GCA_000953855_00551"/>
<keyword evidence="5" id="KW-0143">Chaperone</keyword>
<comment type="similarity">
    <text evidence="2 6">Belongs to the FliS family.</text>
</comment>
<dbReference type="GO" id="GO:0071973">
    <property type="term" value="P:bacterial-type flagellum-dependent cell motility"/>
    <property type="evidence" value="ECO:0007669"/>
    <property type="project" value="TreeGrafter"/>
</dbReference>
<comment type="subcellular location">
    <subcellularLocation>
        <location evidence="1 6">Cytoplasm</location>
        <location evidence="1 6">Cytosol</location>
    </subcellularLocation>
</comment>
<gene>
    <name evidence="7" type="ORF">MBSD_2029</name>
    <name evidence="8" type="ORF">MBSD_n0542</name>
</gene>
<evidence type="ECO:0000256" key="1">
    <source>
        <dbReference type="ARBA" id="ARBA00004514"/>
    </source>
</evidence>
<dbReference type="HOGENOM" id="CLU_080373_1_2_6"/>
<reference evidence="7" key="1">
    <citation type="submission" date="2015-03" db="EMBL/GenBank/DDBJ databases">
        <title>Draft genome sequence of Mizugakiibacter sediminis skMP5.</title>
        <authorList>
            <person name="Watanabe T."/>
            <person name="Kojima H."/>
            <person name="Fukui M."/>
        </authorList>
    </citation>
    <scope>NUCLEOTIDE SEQUENCE</scope>
    <source>
        <strain evidence="7">SkMP5</strain>
    </source>
</reference>
<evidence type="ECO:0000256" key="4">
    <source>
        <dbReference type="ARBA" id="ARBA00022795"/>
    </source>
</evidence>
<sequence length="143" mass="15033">MAFPNGSSAIAQYRQVGTRGSVEQADPHRLTAMLMEGALERITAAIGHMRRGEVARKGECISRAIAIVEGLRGSLDFEAGGALAGNLEALYEYMGRRLLQANAADDAGMLEEVAGLLREIKSAWDAIRPQALALRPGAAGAGA</sequence>
<dbReference type="GO" id="GO:0044780">
    <property type="term" value="P:bacterial-type flagellum assembly"/>
    <property type="evidence" value="ECO:0007669"/>
    <property type="project" value="InterPro"/>
</dbReference>
<dbReference type="EMBL" id="DF970155">
    <property type="protein sequence ID" value="GAP65253.1"/>
    <property type="molecule type" value="Genomic_DNA"/>
</dbReference>
<keyword evidence="3 6" id="KW-0963">Cytoplasm</keyword>
<reference evidence="8" key="2">
    <citation type="submission" date="2015-08" db="EMBL/GenBank/DDBJ databases">
        <title>Complete DNA Sequence of Pseudomonas syringae pv. actinidiae, the Causal Agent of Kiwifruit Canker Disease.</title>
        <authorList>
            <person name="Rikkerink E.H.A."/>
            <person name="Fineran P.C."/>
        </authorList>
    </citation>
    <scope>NUCLEOTIDE SEQUENCE</scope>
    <source>
        <strain evidence="8">SkMP5</strain>
    </source>
</reference>
<evidence type="ECO:0000256" key="2">
    <source>
        <dbReference type="ARBA" id="ARBA00008787"/>
    </source>
</evidence>